<reference evidence="1" key="1">
    <citation type="journal article" date="2015" name="Nature">
        <title>Complex archaea that bridge the gap between prokaryotes and eukaryotes.</title>
        <authorList>
            <person name="Spang A."/>
            <person name="Saw J.H."/>
            <person name="Jorgensen S.L."/>
            <person name="Zaremba-Niedzwiedzka K."/>
            <person name="Martijn J."/>
            <person name="Lind A.E."/>
            <person name="van Eijk R."/>
            <person name="Schleper C."/>
            <person name="Guy L."/>
            <person name="Ettema T.J."/>
        </authorList>
    </citation>
    <scope>NUCLEOTIDE SEQUENCE</scope>
</reference>
<organism evidence="1">
    <name type="scientific">marine sediment metagenome</name>
    <dbReference type="NCBI Taxonomy" id="412755"/>
    <lineage>
        <taxon>unclassified sequences</taxon>
        <taxon>metagenomes</taxon>
        <taxon>ecological metagenomes</taxon>
    </lineage>
</organism>
<dbReference type="AlphaFoldDB" id="A0A0F9MQ00"/>
<gene>
    <name evidence="1" type="ORF">LCGC14_1355940</name>
</gene>
<dbReference type="PRINTS" id="PR00507">
    <property type="entry name" value="N12N6MTFRASE"/>
</dbReference>
<name>A0A0F9MQ00_9ZZZZ</name>
<dbReference type="InterPro" id="IPR029063">
    <property type="entry name" value="SAM-dependent_MTases_sf"/>
</dbReference>
<sequence>MQPQLLQIPLNKKDIIYTPPWVAADMVNFFQPKGRILEPCKGDGIFLKYLPPHTEWCEIEAGRDFFTWTDHVNWIIGNPPYSAFSKWVYHAMNISDNIVYLVPSAKAFYSEKLLDKMFQWGRLKHNRVYGGGHKLNFPIGFVIAALHWQRDYHGPMYTSKAQPATIEP</sequence>
<accession>A0A0F9MQ00</accession>
<proteinExistence type="predicted"/>
<dbReference type="Gene3D" id="3.40.50.150">
    <property type="entry name" value="Vaccinia Virus protein VP39"/>
    <property type="match status" value="1"/>
</dbReference>
<comment type="caution">
    <text evidence="1">The sequence shown here is derived from an EMBL/GenBank/DDBJ whole genome shotgun (WGS) entry which is preliminary data.</text>
</comment>
<dbReference type="EMBL" id="LAZR01008426">
    <property type="protein sequence ID" value="KKM78845.1"/>
    <property type="molecule type" value="Genomic_DNA"/>
</dbReference>
<evidence type="ECO:0000313" key="1">
    <source>
        <dbReference type="EMBL" id="KKM78845.1"/>
    </source>
</evidence>
<protein>
    <submittedName>
        <fullName evidence="1">Uncharacterized protein</fullName>
    </submittedName>
</protein>
<dbReference type="SUPFAM" id="SSF53335">
    <property type="entry name" value="S-adenosyl-L-methionine-dependent methyltransferases"/>
    <property type="match status" value="1"/>
</dbReference>